<proteinExistence type="predicted"/>
<feature type="domain" description="LamG-like jellyroll fold" evidence="4">
    <location>
        <begin position="65"/>
        <end position="224"/>
    </location>
</feature>
<dbReference type="InterPro" id="IPR006558">
    <property type="entry name" value="LamG-like"/>
</dbReference>
<accession>A0A5M6CHE4</accession>
<keyword evidence="1 3" id="KW-0732">Signal</keyword>
<keyword evidence="6" id="KW-1185">Reference proteome</keyword>
<feature type="signal peptide" evidence="3">
    <location>
        <begin position="1"/>
        <end position="25"/>
    </location>
</feature>
<dbReference type="Proteomes" id="UP000323632">
    <property type="component" value="Unassembled WGS sequence"/>
</dbReference>
<dbReference type="InterPro" id="IPR026444">
    <property type="entry name" value="Secre_tail"/>
</dbReference>
<sequence>MKRQHHVKALSALLLLLYCANGSHAQGSLRALYFPGNGVLTPSPTATTNSFVDLGTALKDSLAFSNFTIELWVKMGATNSVNPVIIGDKDWASGSNTGFILSYYASTDASSGTAPANDIRFNFRAAGGTRVDYDIPFPSAIAQHWNHIAITVNRSGSIIGYLNGVATGHAYVSGGENISADAAKSLAGTLPVRLGTDGKTNGYRAPFNGTMDEVRIWEAIRTPQELRDNMCHKLNGSESNLLAYYKMDETSGNGIINSATATSGSFSGTWINSMSRVNSSAPVGDASVSMYTANLSDSLITINTGTHGSFSIGNMDNSMQGIQVYEINDVPANATGITNPDNKYYAVFPVSSTAAYSVAYNYANYPDAVNSNSIIDLYRRGTADLAWASAGFAKDTLLKTFSNSAQTGASEFILGNFITNPLPLDLIAFNVEKTADQSKALLSWIVTDALNEASFEIEKSNDAVVFINIGNVNADANNKNEKGNDIFQFTDTAPFSGINFYRIKAIEGNGMFKYFPVKSVRFNTSGNNISLFPNPVSNQLTLNYTSPINTMLNVTIYDLSGKKINRQNVKIISGLSQYPIDISGISNSIFFINVQDQQSNFKTTIKMIKK</sequence>
<dbReference type="SMART" id="SM00560">
    <property type="entry name" value="LamGL"/>
    <property type="match status" value="1"/>
</dbReference>
<dbReference type="Pfam" id="PF18962">
    <property type="entry name" value="Por_Secre_tail"/>
    <property type="match status" value="1"/>
</dbReference>
<evidence type="ECO:0000313" key="6">
    <source>
        <dbReference type="Proteomes" id="UP000323632"/>
    </source>
</evidence>
<comment type="caution">
    <text evidence="5">The sequence shown here is derived from an EMBL/GenBank/DDBJ whole genome shotgun (WGS) entry which is preliminary data.</text>
</comment>
<dbReference type="Gene3D" id="2.60.120.200">
    <property type="match status" value="1"/>
</dbReference>
<dbReference type="RefSeq" id="WP_150032291.1">
    <property type="nucleotide sequence ID" value="NZ_VWSH01000002.1"/>
</dbReference>
<reference evidence="5 6" key="1">
    <citation type="submission" date="2019-09" db="EMBL/GenBank/DDBJ databases">
        <title>Genome sequence and assembly of Taibaiella sp.</title>
        <authorList>
            <person name="Chhetri G."/>
        </authorList>
    </citation>
    <scope>NUCLEOTIDE SEQUENCE [LARGE SCALE GENOMIC DNA]</scope>
    <source>
        <strain evidence="5 6">KVB11</strain>
    </source>
</reference>
<dbReference type="GO" id="GO:0004553">
    <property type="term" value="F:hydrolase activity, hydrolyzing O-glycosyl compounds"/>
    <property type="evidence" value="ECO:0007669"/>
    <property type="project" value="UniProtKB-ARBA"/>
</dbReference>
<evidence type="ECO:0000256" key="3">
    <source>
        <dbReference type="SAM" id="SignalP"/>
    </source>
</evidence>
<name>A0A5M6CHE4_9BACT</name>
<dbReference type="SUPFAM" id="SSF49899">
    <property type="entry name" value="Concanavalin A-like lectins/glucanases"/>
    <property type="match status" value="1"/>
</dbReference>
<dbReference type="GO" id="GO:0005975">
    <property type="term" value="P:carbohydrate metabolic process"/>
    <property type="evidence" value="ECO:0007669"/>
    <property type="project" value="UniProtKB-ARBA"/>
</dbReference>
<dbReference type="AlphaFoldDB" id="A0A5M6CHE4"/>
<dbReference type="EMBL" id="VWSH01000002">
    <property type="protein sequence ID" value="KAA5534611.1"/>
    <property type="molecule type" value="Genomic_DNA"/>
</dbReference>
<gene>
    <name evidence="5" type="ORF">F0919_08300</name>
</gene>
<dbReference type="Pfam" id="PF13385">
    <property type="entry name" value="Laminin_G_3"/>
    <property type="match status" value="1"/>
</dbReference>
<evidence type="ECO:0000256" key="2">
    <source>
        <dbReference type="ARBA" id="ARBA00023157"/>
    </source>
</evidence>
<evidence type="ECO:0000313" key="5">
    <source>
        <dbReference type="EMBL" id="KAA5534611.1"/>
    </source>
</evidence>
<feature type="chain" id="PRO_5024445001" evidence="3">
    <location>
        <begin position="26"/>
        <end position="610"/>
    </location>
</feature>
<dbReference type="NCBIfam" id="TIGR04183">
    <property type="entry name" value="Por_Secre_tail"/>
    <property type="match status" value="1"/>
</dbReference>
<organism evidence="5 6">
    <name type="scientific">Taibaiella lutea</name>
    <dbReference type="NCBI Taxonomy" id="2608001"/>
    <lineage>
        <taxon>Bacteria</taxon>
        <taxon>Pseudomonadati</taxon>
        <taxon>Bacteroidota</taxon>
        <taxon>Chitinophagia</taxon>
        <taxon>Chitinophagales</taxon>
        <taxon>Chitinophagaceae</taxon>
        <taxon>Taibaiella</taxon>
    </lineage>
</organism>
<keyword evidence="2" id="KW-1015">Disulfide bond</keyword>
<dbReference type="InterPro" id="IPR013320">
    <property type="entry name" value="ConA-like_dom_sf"/>
</dbReference>
<protein>
    <submittedName>
        <fullName evidence="5">T9SS type A sorting domain-containing protein</fullName>
    </submittedName>
</protein>
<evidence type="ECO:0000256" key="1">
    <source>
        <dbReference type="ARBA" id="ARBA00022729"/>
    </source>
</evidence>
<evidence type="ECO:0000259" key="4">
    <source>
        <dbReference type="SMART" id="SM00560"/>
    </source>
</evidence>